<dbReference type="RefSeq" id="WP_133288760.1">
    <property type="nucleotide sequence ID" value="NZ_SMSJ01000011.1"/>
</dbReference>
<dbReference type="PANTHER" id="PTHR43461:SF1">
    <property type="entry name" value="TRANSMEMBRANE PROTEIN 256"/>
    <property type="match status" value="1"/>
</dbReference>
<dbReference type="AlphaFoldDB" id="A0A4R5QIS0"/>
<keyword evidence="5 6" id="KW-0472">Membrane</keyword>
<name>A0A4R5QIS0_9PROT</name>
<accession>A0A4R5QIS0</accession>
<reference evidence="8 9" key="1">
    <citation type="journal article" date="2016" name="J. Microbiol.">
        <title>Dankookia rubra gen. nov., sp. nov., an alphaproteobacterium isolated from sediment of a shallow stream.</title>
        <authorList>
            <person name="Kim W.H."/>
            <person name="Kim D.H."/>
            <person name="Kang K."/>
            <person name="Ahn T.Y."/>
        </authorList>
    </citation>
    <scope>NUCLEOTIDE SEQUENCE [LARGE SCALE GENOMIC DNA]</scope>
    <source>
        <strain evidence="8 9">JCM30602</strain>
    </source>
</reference>
<evidence type="ECO:0000256" key="7">
    <source>
        <dbReference type="SAM" id="SignalP"/>
    </source>
</evidence>
<evidence type="ECO:0000313" key="8">
    <source>
        <dbReference type="EMBL" id="TDH62497.1"/>
    </source>
</evidence>
<dbReference type="Pfam" id="PF04241">
    <property type="entry name" value="DUF423"/>
    <property type="match status" value="1"/>
</dbReference>
<comment type="subcellular location">
    <subcellularLocation>
        <location evidence="1">Membrane</location>
        <topology evidence="1">Multi-pass membrane protein</topology>
    </subcellularLocation>
</comment>
<dbReference type="PANTHER" id="PTHR43461">
    <property type="entry name" value="TRANSMEMBRANE PROTEIN 256"/>
    <property type="match status" value="1"/>
</dbReference>
<feature type="transmembrane region" description="Helical" evidence="6">
    <location>
        <begin position="71"/>
        <end position="91"/>
    </location>
</feature>
<comment type="similarity">
    <text evidence="2">Belongs to the UPF0382 family.</text>
</comment>
<organism evidence="8 9">
    <name type="scientific">Dankookia rubra</name>
    <dbReference type="NCBI Taxonomy" id="1442381"/>
    <lineage>
        <taxon>Bacteria</taxon>
        <taxon>Pseudomonadati</taxon>
        <taxon>Pseudomonadota</taxon>
        <taxon>Alphaproteobacteria</taxon>
        <taxon>Acetobacterales</taxon>
        <taxon>Roseomonadaceae</taxon>
        <taxon>Dankookia</taxon>
    </lineage>
</organism>
<feature type="transmembrane region" description="Helical" evidence="6">
    <location>
        <begin position="46"/>
        <end position="64"/>
    </location>
</feature>
<feature type="chain" id="PRO_5020845258" evidence="7">
    <location>
        <begin position="28"/>
        <end position="125"/>
    </location>
</feature>
<evidence type="ECO:0000256" key="2">
    <source>
        <dbReference type="ARBA" id="ARBA00009694"/>
    </source>
</evidence>
<evidence type="ECO:0000313" key="9">
    <source>
        <dbReference type="Proteomes" id="UP000295096"/>
    </source>
</evidence>
<evidence type="ECO:0000256" key="6">
    <source>
        <dbReference type="SAM" id="Phobius"/>
    </source>
</evidence>
<evidence type="ECO:0000256" key="3">
    <source>
        <dbReference type="ARBA" id="ARBA00022692"/>
    </source>
</evidence>
<protein>
    <submittedName>
        <fullName evidence="8">DUF423 domain-containing protein</fullName>
    </submittedName>
</protein>
<keyword evidence="9" id="KW-1185">Reference proteome</keyword>
<sequence>MPPAFHKLWLFLGAIAGLGAVALSAWAAHGAPGRLDAHALAVLDNGITMQGWHALALVGAALWAERRGGWLANLAGAGFAAGLLLFCTGVYASAIGGVSLGPVAPAGGTLLMAGWALLAASALRR</sequence>
<feature type="signal peptide" evidence="7">
    <location>
        <begin position="1"/>
        <end position="27"/>
    </location>
</feature>
<evidence type="ECO:0000256" key="5">
    <source>
        <dbReference type="ARBA" id="ARBA00023136"/>
    </source>
</evidence>
<comment type="caution">
    <text evidence="8">The sequence shown here is derived from an EMBL/GenBank/DDBJ whole genome shotgun (WGS) entry which is preliminary data.</text>
</comment>
<keyword evidence="3 6" id="KW-0812">Transmembrane</keyword>
<proteinExistence type="inferred from homology"/>
<evidence type="ECO:0000256" key="4">
    <source>
        <dbReference type="ARBA" id="ARBA00022989"/>
    </source>
</evidence>
<keyword evidence="4 6" id="KW-1133">Transmembrane helix</keyword>
<dbReference type="EMBL" id="SMSJ01000011">
    <property type="protein sequence ID" value="TDH62497.1"/>
    <property type="molecule type" value="Genomic_DNA"/>
</dbReference>
<dbReference type="InterPro" id="IPR006696">
    <property type="entry name" value="DUF423"/>
</dbReference>
<evidence type="ECO:0000256" key="1">
    <source>
        <dbReference type="ARBA" id="ARBA00004141"/>
    </source>
</evidence>
<feature type="transmembrane region" description="Helical" evidence="6">
    <location>
        <begin position="103"/>
        <end position="123"/>
    </location>
</feature>
<gene>
    <name evidence="8" type="ORF">E2C06_11550</name>
</gene>
<dbReference type="Proteomes" id="UP000295096">
    <property type="component" value="Unassembled WGS sequence"/>
</dbReference>
<dbReference type="OrthoDB" id="7284236at2"/>
<dbReference type="GO" id="GO:0005886">
    <property type="term" value="C:plasma membrane"/>
    <property type="evidence" value="ECO:0007669"/>
    <property type="project" value="TreeGrafter"/>
</dbReference>
<keyword evidence="7" id="KW-0732">Signal</keyword>